<evidence type="ECO:0000256" key="6">
    <source>
        <dbReference type="ARBA" id="ARBA00022837"/>
    </source>
</evidence>
<dbReference type="GO" id="GO:0042744">
    <property type="term" value="P:hydrogen peroxide catabolic process"/>
    <property type="evidence" value="ECO:0007669"/>
    <property type="project" value="UniProtKB-KW"/>
</dbReference>
<feature type="signal peptide" evidence="15">
    <location>
        <begin position="1"/>
        <end position="21"/>
    </location>
</feature>
<evidence type="ECO:0000256" key="7">
    <source>
        <dbReference type="ARBA" id="ARBA00023002"/>
    </source>
</evidence>
<dbReference type="GO" id="GO:0020037">
    <property type="term" value="F:heme binding"/>
    <property type="evidence" value="ECO:0007669"/>
    <property type="project" value="UniProtKB-UniRule"/>
</dbReference>
<feature type="disulfide bond" evidence="14">
    <location>
        <begin position="32"/>
        <end position="111"/>
    </location>
</feature>
<dbReference type="Gene3D" id="1.10.520.10">
    <property type="match status" value="1"/>
</dbReference>
<evidence type="ECO:0000256" key="13">
    <source>
        <dbReference type="PIRSR" id="PIRSR600823-4"/>
    </source>
</evidence>
<feature type="binding site" evidence="12">
    <location>
        <position position="260"/>
    </location>
    <ligand>
        <name>Ca(2+)</name>
        <dbReference type="ChEBI" id="CHEBI:29108"/>
        <label>2</label>
    </ligand>
</feature>
<feature type="region of interest" description="Disordered" evidence="16">
    <location>
        <begin position="230"/>
        <end position="252"/>
    </location>
</feature>
<keyword evidence="4 15" id="KW-0349">Heme</keyword>
<feature type="binding site" evidence="12">
    <location>
        <position position="64"/>
    </location>
    <ligand>
        <name>Ca(2+)</name>
        <dbReference type="ChEBI" id="CHEBI:29108"/>
        <label>1</label>
    </ligand>
</feature>
<organism evidence="18">
    <name type="scientific">Tanacetum cinerariifolium</name>
    <name type="common">Dalmatian daisy</name>
    <name type="synonym">Chrysanthemum cinerariifolium</name>
    <dbReference type="NCBI Taxonomy" id="118510"/>
    <lineage>
        <taxon>Eukaryota</taxon>
        <taxon>Viridiplantae</taxon>
        <taxon>Streptophyta</taxon>
        <taxon>Embryophyta</taxon>
        <taxon>Tracheophyta</taxon>
        <taxon>Spermatophyta</taxon>
        <taxon>Magnoliopsida</taxon>
        <taxon>eudicotyledons</taxon>
        <taxon>Gunneridae</taxon>
        <taxon>Pentapetalae</taxon>
        <taxon>asterids</taxon>
        <taxon>campanulids</taxon>
        <taxon>Asterales</taxon>
        <taxon>Asteraceae</taxon>
        <taxon>Asteroideae</taxon>
        <taxon>Anthemideae</taxon>
        <taxon>Anthemidinae</taxon>
        <taxon>Tanacetum</taxon>
    </lineage>
</organism>
<dbReference type="PANTHER" id="PTHR31517:SF80">
    <property type="entry name" value="PEROXIDASE"/>
    <property type="match status" value="1"/>
</dbReference>
<evidence type="ECO:0000256" key="12">
    <source>
        <dbReference type="PIRSR" id="PIRSR600823-3"/>
    </source>
</evidence>
<dbReference type="PROSITE" id="PS00436">
    <property type="entry name" value="PEROXIDASE_2"/>
    <property type="match status" value="1"/>
</dbReference>
<dbReference type="FunFam" id="1.10.420.10:FF:000001">
    <property type="entry name" value="Peroxidase"/>
    <property type="match status" value="1"/>
</dbReference>
<evidence type="ECO:0000256" key="8">
    <source>
        <dbReference type="ARBA" id="ARBA00023004"/>
    </source>
</evidence>
<evidence type="ECO:0000259" key="17">
    <source>
        <dbReference type="PROSITE" id="PS50873"/>
    </source>
</evidence>
<comment type="cofactor">
    <cofactor evidence="12 15">
        <name>heme b</name>
        <dbReference type="ChEBI" id="CHEBI:60344"/>
    </cofactor>
    <text evidence="12 15">Binds 1 heme b (iron(II)-protoporphyrin IX) group per subunit.</text>
</comment>
<dbReference type="PROSITE" id="PS50873">
    <property type="entry name" value="PEROXIDASE_4"/>
    <property type="match status" value="1"/>
</dbReference>
<feature type="compositionally biased region" description="Low complexity" evidence="16">
    <location>
        <begin position="233"/>
        <end position="249"/>
    </location>
</feature>
<evidence type="ECO:0000256" key="15">
    <source>
        <dbReference type="RuleBase" id="RU362060"/>
    </source>
</evidence>
<keyword evidence="9 14" id="KW-1015">Disulfide bond</keyword>
<feature type="binding site" evidence="12">
    <location>
        <position position="73"/>
    </location>
    <ligand>
        <name>Ca(2+)</name>
        <dbReference type="ChEBI" id="CHEBI:29108"/>
        <label>1</label>
    </ligand>
</feature>
<keyword evidence="3 15" id="KW-0575">Peroxidase</keyword>
<dbReference type="Gene3D" id="1.10.420.10">
    <property type="entry name" value="Peroxidase, domain 2"/>
    <property type="match status" value="1"/>
</dbReference>
<dbReference type="GO" id="GO:0005576">
    <property type="term" value="C:extracellular region"/>
    <property type="evidence" value="ECO:0007669"/>
    <property type="project" value="UniProtKB-SubCell"/>
</dbReference>
<evidence type="ECO:0000256" key="11">
    <source>
        <dbReference type="PIRSR" id="PIRSR600823-2"/>
    </source>
</evidence>
<evidence type="ECO:0000256" key="2">
    <source>
        <dbReference type="ARBA" id="ARBA00012313"/>
    </source>
</evidence>
<feature type="binding site" evidence="12">
    <location>
        <position position="69"/>
    </location>
    <ligand>
        <name>Ca(2+)</name>
        <dbReference type="ChEBI" id="CHEBI:29108"/>
        <label>1</label>
    </ligand>
</feature>
<gene>
    <name evidence="18" type="ORF">Tci_061039</name>
</gene>
<dbReference type="InterPro" id="IPR019794">
    <property type="entry name" value="Peroxidases_AS"/>
</dbReference>
<feature type="binding site" evidence="12">
    <location>
        <position position="85"/>
    </location>
    <ligand>
        <name>Ca(2+)</name>
        <dbReference type="ChEBI" id="CHEBI:29108"/>
        <label>1</label>
    </ligand>
</feature>
<dbReference type="AlphaFoldDB" id="A0A6L2NRP2"/>
<feature type="active site" description="Proton acceptor" evidence="10">
    <location>
        <position position="63"/>
    </location>
</feature>
<protein>
    <recommendedName>
        <fullName evidence="2 15">Peroxidase</fullName>
        <ecNumber evidence="2 15">1.11.1.7</ecNumber>
    </recommendedName>
</protein>
<dbReference type="CDD" id="cd00693">
    <property type="entry name" value="secretory_peroxidase"/>
    <property type="match status" value="1"/>
</dbReference>
<dbReference type="GO" id="GO:0006979">
    <property type="term" value="P:response to oxidative stress"/>
    <property type="evidence" value="ECO:0007669"/>
    <property type="project" value="UniProtKB-UniRule"/>
</dbReference>
<name>A0A6L2NRP2_TANCI</name>
<dbReference type="Pfam" id="PF00141">
    <property type="entry name" value="peroxidase"/>
    <property type="match status" value="1"/>
</dbReference>
<comment type="caution">
    <text evidence="18">The sequence shown here is derived from an EMBL/GenBank/DDBJ whole genome shotgun (WGS) entry which is preliminary data.</text>
</comment>
<comment type="similarity">
    <text evidence="15">Belongs to the peroxidase family. Classical plant (class III) peroxidase subfamily.</text>
</comment>
<keyword evidence="15" id="KW-0376">Hydrogen peroxide</keyword>
<evidence type="ECO:0000256" key="9">
    <source>
        <dbReference type="ARBA" id="ARBA00023157"/>
    </source>
</evidence>
<feature type="binding site" evidence="11">
    <location>
        <position position="158"/>
    </location>
    <ligand>
        <name>substrate</name>
    </ligand>
</feature>
<dbReference type="GO" id="GO:0046872">
    <property type="term" value="F:metal ion binding"/>
    <property type="evidence" value="ECO:0007669"/>
    <property type="project" value="UniProtKB-UniRule"/>
</dbReference>
<comment type="function">
    <text evidence="15">Removal of H(2)O(2), oxidation of toxic reductants, biosynthesis and degradation of lignin, suberization, auxin catabolism, response to environmental stresses such as wounding, pathogen attack and oxidative stress.</text>
</comment>
<feature type="binding site" evidence="12">
    <location>
        <position position="71"/>
    </location>
    <ligand>
        <name>Ca(2+)</name>
        <dbReference type="ChEBI" id="CHEBI:29108"/>
        <label>1</label>
    </ligand>
</feature>
<dbReference type="GO" id="GO:0140825">
    <property type="term" value="F:lactoperoxidase activity"/>
    <property type="evidence" value="ECO:0007669"/>
    <property type="project" value="UniProtKB-EC"/>
</dbReference>
<evidence type="ECO:0000256" key="4">
    <source>
        <dbReference type="ARBA" id="ARBA00022617"/>
    </source>
</evidence>
<evidence type="ECO:0000256" key="1">
    <source>
        <dbReference type="ARBA" id="ARBA00000189"/>
    </source>
</evidence>
<keyword evidence="15" id="KW-0732">Signal</keyword>
<feature type="disulfide bond" evidence="14">
    <location>
        <begin position="65"/>
        <end position="70"/>
    </location>
</feature>
<evidence type="ECO:0000256" key="5">
    <source>
        <dbReference type="ARBA" id="ARBA00022723"/>
    </source>
</evidence>
<keyword evidence="15" id="KW-0964">Secreted</keyword>
<feature type="chain" id="PRO_5027135552" description="Peroxidase" evidence="15">
    <location>
        <begin position="22"/>
        <end position="345"/>
    </location>
</feature>
<dbReference type="SUPFAM" id="SSF48113">
    <property type="entry name" value="Heme-dependent peroxidases"/>
    <property type="match status" value="1"/>
</dbReference>
<evidence type="ECO:0000256" key="14">
    <source>
        <dbReference type="PIRSR" id="PIRSR600823-5"/>
    </source>
</evidence>
<dbReference type="PRINTS" id="PR00458">
    <property type="entry name" value="PEROXIDASE"/>
</dbReference>
<comment type="cofactor">
    <cofactor evidence="12 15">
        <name>Ca(2+)</name>
        <dbReference type="ChEBI" id="CHEBI:29108"/>
    </cofactor>
    <text evidence="12 15">Binds 2 calcium ions per subunit.</text>
</comment>
<feature type="domain" description="Plant heme peroxidase family profile" evidence="17">
    <location>
        <begin position="22"/>
        <end position="341"/>
    </location>
</feature>
<feature type="binding site" description="axial binding residue" evidence="12">
    <location>
        <position position="188"/>
    </location>
    <ligand>
        <name>heme b</name>
        <dbReference type="ChEBI" id="CHEBI:60344"/>
    </ligand>
    <ligandPart>
        <name>Fe</name>
        <dbReference type="ChEBI" id="CHEBI:18248"/>
    </ligandPart>
</feature>
<dbReference type="InterPro" id="IPR000823">
    <property type="entry name" value="Peroxidase_pln"/>
</dbReference>
<comment type="catalytic activity">
    <reaction evidence="1 15">
        <text>2 a phenolic donor + H2O2 = 2 a phenolic radical donor + 2 H2O</text>
        <dbReference type="Rhea" id="RHEA:56136"/>
        <dbReference type="ChEBI" id="CHEBI:15377"/>
        <dbReference type="ChEBI" id="CHEBI:16240"/>
        <dbReference type="ChEBI" id="CHEBI:139520"/>
        <dbReference type="ChEBI" id="CHEBI:139521"/>
        <dbReference type="EC" id="1.11.1.7"/>
    </reaction>
</comment>
<reference evidence="18" key="1">
    <citation type="journal article" date="2019" name="Sci. Rep.">
        <title>Draft genome of Tanacetum cinerariifolium, the natural source of mosquito coil.</title>
        <authorList>
            <person name="Yamashiro T."/>
            <person name="Shiraishi A."/>
            <person name="Satake H."/>
            <person name="Nakayama K."/>
        </authorList>
    </citation>
    <scope>NUCLEOTIDE SEQUENCE</scope>
</reference>
<evidence type="ECO:0000256" key="3">
    <source>
        <dbReference type="ARBA" id="ARBA00022559"/>
    </source>
</evidence>
<proteinExistence type="inferred from homology"/>
<feature type="disulfide bond" evidence="14">
    <location>
        <begin position="195"/>
        <end position="227"/>
    </location>
</feature>
<accession>A0A6L2NRP2</accession>
<dbReference type="PANTHER" id="PTHR31517">
    <property type="match status" value="1"/>
</dbReference>
<evidence type="ECO:0000313" key="18">
    <source>
        <dbReference type="EMBL" id="GEU89061.1"/>
    </source>
</evidence>
<feature type="site" description="Transition state stabilizer" evidence="13">
    <location>
        <position position="59"/>
    </location>
</feature>
<keyword evidence="5 12" id="KW-0479">Metal-binding</keyword>
<evidence type="ECO:0000256" key="10">
    <source>
        <dbReference type="PIRSR" id="PIRSR600823-1"/>
    </source>
</evidence>
<keyword evidence="8 12" id="KW-0408">Iron</keyword>
<dbReference type="PRINTS" id="PR00461">
    <property type="entry name" value="PLPEROXIDASE"/>
</dbReference>
<dbReference type="InterPro" id="IPR033905">
    <property type="entry name" value="Secretory_peroxidase"/>
</dbReference>
<sequence>MKTVVLIGYFVLLSLITSSHSSLEYDYYRESCPQAQQIIKYTLRRIYDQNKSVAPAMLRLVFHDCFIKGCDASVLLDPTEVTGSEKTTPPNESLKGFEHIDLIKSELENACPGVVSCADLLVVAARESVVLVGGPFYPLHTGRKDGVHSYPDDSFNLPSPLDTHSISIHRFELRNFTEKETVTLLGAHSTGKIHCKFFEKRLYNFGGTNQPDPSMDPEFVELLRSMCNKSETHSQSPSASPSPSPLTTSKTRKEQAMNMDYEGPGSGFGTLYYRSLLQGRGILFVDQQMTAGENSSNWVRQYASDVSMFHKDFAQVMMKLSNYQVLTGSQGEVRQNCREVKASLW</sequence>
<evidence type="ECO:0000256" key="16">
    <source>
        <dbReference type="SAM" id="MobiDB-lite"/>
    </source>
</evidence>
<keyword evidence="7 15" id="KW-0560">Oxidoreductase</keyword>
<dbReference type="EMBL" id="BKCJ010009880">
    <property type="protein sequence ID" value="GEU89061.1"/>
    <property type="molecule type" value="Genomic_DNA"/>
</dbReference>
<keyword evidence="6 12" id="KW-0106">Calcium</keyword>
<dbReference type="InterPro" id="IPR002016">
    <property type="entry name" value="Haem_peroxidase"/>
</dbReference>
<dbReference type="FunFam" id="1.10.520.10:FF:000010">
    <property type="entry name" value="Peroxidase"/>
    <property type="match status" value="1"/>
</dbReference>
<comment type="subcellular location">
    <subcellularLocation>
        <location evidence="15">Secreted</location>
    </subcellularLocation>
</comment>
<feature type="disulfide bond" evidence="14">
    <location>
        <begin position="117"/>
        <end position="337"/>
    </location>
</feature>
<dbReference type="InterPro" id="IPR010255">
    <property type="entry name" value="Haem_peroxidase_sf"/>
</dbReference>
<dbReference type="EC" id="1.11.1.7" evidence="2 15"/>